<comment type="caution">
    <text evidence="2">The sequence shown here is derived from an EMBL/GenBank/DDBJ whole genome shotgun (WGS) entry which is preliminary data.</text>
</comment>
<name>A0A835C3Z6_9POAL</name>
<feature type="region of interest" description="Disordered" evidence="1">
    <location>
        <begin position="1"/>
        <end position="20"/>
    </location>
</feature>
<organism evidence="2 3">
    <name type="scientific">Digitaria exilis</name>
    <dbReference type="NCBI Taxonomy" id="1010633"/>
    <lineage>
        <taxon>Eukaryota</taxon>
        <taxon>Viridiplantae</taxon>
        <taxon>Streptophyta</taxon>
        <taxon>Embryophyta</taxon>
        <taxon>Tracheophyta</taxon>
        <taxon>Spermatophyta</taxon>
        <taxon>Magnoliopsida</taxon>
        <taxon>Liliopsida</taxon>
        <taxon>Poales</taxon>
        <taxon>Poaceae</taxon>
        <taxon>PACMAD clade</taxon>
        <taxon>Panicoideae</taxon>
        <taxon>Panicodae</taxon>
        <taxon>Paniceae</taxon>
        <taxon>Anthephorinae</taxon>
        <taxon>Digitaria</taxon>
    </lineage>
</organism>
<feature type="region of interest" description="Disordered" evidence="1">
    <location>
        <begin position="270"/>
        <end position="293"/>
    </location>
</feature>
<reference evidence="2" key="1">
    <citation type="submission" date="2020-07" db="EMBL/GenBank/DDBJ databases">
        <title>Genome sequence and genetic diversity analysis of an under-domesticated orphan crop, white fonio (Digitaria exilis).</title>
        <authorList>
            <person name="Bennetzen J.L."/>
            <person name="Chen S."/>
            <person name="Ma X."/>
            <person name="Wang X."/>
            <person name="Yssel A.E.J."/>
            <person name="Chaluvadi S.R."/>
            <person name="Johnson M."/>
            <person name="Gangashetty P."/>
            <person name="Hamidou F."/>
            <person name="Sanogo M.D."/>
            <person name="Zwaenepoel A."/>
            <person name="Wallace J."/>
            <person name="Van De Peer Y."/>
            <person name="Van Deynze A."/>
        </authorList>
    </citation>
    <scope>NUCLEOTIDE SEQUENCE</scope>
    <source>
        <tissue evidence="2">Leaves</tissue>
    </source>
</reference>
<accession>A0A835C3Z6</accession>
<dbReference type="OrthoDB" id="2384430at2759"/>
<dbReference type="EMBL" id="JACEFO010001700">
    <property type="protein sequence ID" value="KAF8720103.1"/>
    <property type="molecule type" value="Genomic_DNA"/>
</dbReference>
<sequence>MPLMLRATPPVSTTHPPVPTGLETAGAWRCPVRSTRHRIRFENRVPIRLFLATHPASCWAAGRLAQASCRNGQNPDPSPPQIYTNTPRPPPICIFLASRLAFPLPRLFFSFFPSTRRLRLPRRSEEVLRIPSRPPPPLPTGDEIVIGRVGAMEGVNGAGGSECERKPLSEVVGDCVQRWFQDAFKEARKGDVANQVLVAQMFFSGYGVPKNEQKGGEALGILAEALPSEGGEEHPGRDERRPTCTWGITRPGSLCPCTGIPFERGFNNEDYDEEEEEEEEEEEDEDDESDNSLYEESKELIKKMERMLKRLNSKGVPITMQDVRMAQRGPTVSSLSQRLLLSRMPRGKIVFSHAI</sequence>
<protein>
    <submittedName>
        <fullName evidence="2">Uncharacterized protein</fullName>
    </submittedName>
</protein>
<evidence type="ECO:0000313" key="2">
    <source>
        <dbReference type="EMBL" id="KAF8720103.1"/>
    </source>
</evidence>
<dbReference type="AlphaFoldDB" id="A0A835C3Z6"/>
<evidence type="ECO:0000256" key="1">
    <source>
        <dbReference type="SAM" id="MobiDB-lite"/>
    </source>
</evidence>
<proteinExistence type="predicted"/>
<feature type="compositionally biased region" description="Acidic residues" evidence="1">
    <location>
        <begin position="270"/>
        <end position="290"/>
    </location>
</feature>
<dbReference type="PANTHER" id="PTHR36792">
    <property type="entry name" value="EXPRESSED PROTEIN"/>
    <property type="match status" value="1"/>
</dbReference>
<keyword evidence="3" id="KW-1185">Reference proteome</keyword>
<dbReference type="Proteomes" id="UP000636709">
    <property type="component" value="Unassembled WGS sequence"/>
</dbReference>
<evidence type="ECO:0000313" key="3">
    <source>
        <dbReference type="Proteomes" id="UP000636709"/>
    </source>
</evidence>
<gene>
    <name evidence="2" type="ORF">HU200_024882</name>
</gene>
<dbReference type="PANTHER" id="PTHR36792:SF16">
    <property type="entry name" value="OS05G0342900 PROTEIN"/>
    <property type="match status" value="1"/>
</dbReference>